<dbReference type="Pfam" id="PF13376">
    <property type="entry name" value="OmdA"/>
    <property type="match status" value="1"/>
</dbReference>
<name>A0ABV0EXJ8_9ENTE</name>
<sequence length="106" mass="11957">MKNKALAEKLQASSQMTKLGQAKIAEAQANGQWQQAQPPTAVIPEQVVELAARLQVSPRAYENFTNLSPFVQKTYTRAYFDAKTPTGRPKRLAWLMDRVERNLPPM</sequence>
<reference evidence="1" key="2">
    <citation type="submission" date="2024-02" db="EMBL/GenBank/DDBJ databases">
        <title>The Genome Sequence of Enterococcus diestrammenae JM9A.</title>
        <authorList>
            <person name="Earl A."/>
            <person name="Manson A."/>
            <person name="Gilmore M."/>
            <person name="Sanders J."/>
            <person name="Shea T."/>
            <person name="Howe W."/>
            <person name="Livny J."/>
            <person name="Cuomo C."/>
            <person name="Neafsey D."/>
            <person name="Birren B."/>
        </authorList>
    </citation>
    <scope>NUCLEOTIDE SEQUENCE</scope>
    <source>
        <strain evidence="1">JM9A</strain>
    </source>
</reference>
<accession>A0ABV0EXJ8</accession>
<dbReference type="EMBL" id="MAEI02000001">
    <property type="protein sequence ID" value="MEO1780534.1"/>
    <property type="molecule type" value="Genomic_DNA"/>
</dbReference>
<evidence type="ECO:0000313" key="2">
    <source>
        <dbReference type="Proteomes" id="UP001429357"/>
    </source>
</evidence>
<keyword evidence="2" id="KW-1185">Reference proteome</keyword>
<proteinExistence type="predicted"/>
<organism evidence="1 2">
    <name type="scientific">Enterococcus diestrammenae</name>
    <dbReference type="NCBI Taxonomy" id="1155073"/>
    <lineage>
        <taxon>Bacteria</taxon>
        <taxon>Bacillati</taxon>
        <taxon>Bacillota</taxon>
        <taxon>Bacilli</taxon>
        <taxon>Lactobacillales</taxon>
        <taxon>Enterococcaceae</taxon>
        <taxon>Enterococcus</taxon>
    </lineage>
</organism>
<dbReference type="RefSeq" id="WP_237583900.1">
    <property type="nucleotide sequence ID" value="NZ_MAEI02000001.1"/>
</dbReference>
<evidence type="ECO:0000313" key="1">
    <source>
        <dbReference type="EMBL" id="MEO1780534.1"/>
    </source>
</evidence>
<dbReference type="Proteomes" id="UP001429357">
    <property type="component" value="Unassembled WGS sequence"/>
</dbReference>
<reference evidence="1" key="1">
    <citation type="submission" date="2016-06" db="EMBL/GenBank/DDBJ databases">
        <authorList>
            <person name="Van Tyne D."/>
        </authorList>
    </citation>
    <scope>NUCLEOTIDE SEQUENCE</scope>
    <source>
        <strain evidence="1">JM9A</strain>
    </source>
</reference>
<protein>
    <submittedName>
        <fullName evidence="1">Uncharacterized protein</fullName>
    </submittedName>
</protein>
<comment type="caution">
    <text evidence="1">The sequence shown here is derived from an EMBL/GenBank/DDBJ whole genome shotgun (WGS) entry which is preliminary data.</text>
</comment>
<gene>
    <name evidence="1" type="ORF">BAU18_000073</name>
</gene>